<evidence type="ECO:0000256" key="3">
    <source>
        <dbReference type="ARBA" id="ARBA00022692"/>
    </source>
</evidence>
<dbReference type="Pfam" id="PF00001">
    <property type="entry name" value="7tm_1"/>
    <property type="match status" value="3"/>
</dbReference>
<feature type="transmembrane region" description="Helical" evidence="11">
    <location>
        <begin position="583"/>
        <end position="606"/>
    </location>
</feature>
<feature type="transmembrane region" description="Helical" evidence="11">
    <location>
        <begin position="131"/>
        <end position="151"/>
    </location>
</feature>
<feature type="transmembrane region" description="Helical" evidence="11">
    <location>
        <begin position="547"/>
        <end position="571"/>
    </location>
</feature>
<proteinExistence type="inferred from homology"/>
<dbReference type="PRINTS" id="PR00237">
    <property type="entry name" value="GPCRRHODOPSN"/>
</dbReference>
<evidence type="ECO:0000256" key="9">
    <source>
        <dbReference type="ARBA" id="ARBA00023224"/>
    </source>
</evidence>
<dbReference type="Gene3D" id="1.20.1070.10">
    <property type="entry name" value="Rhodopsin 7-helix transmembrane proteins"/>
    <property type="match status" value="3"/>
</dbReference>
<organism evidence="13 14">
    <name type="scientific">Pocillopora meandrina</name>
    <dbReference type="NCBI Taxonomy" id="46732"/>
    <lineage>
        <taxon>Eukaryota</taxon>
        <taxon>Metazoa</taxon>
        <taxon>Cnidaria</taxon>
        <taxon>Anthozoa</taxon>
        <taxon>Hexacorallia</taxon>
        <taxon>Scleractinia</taxon>
        <taxon>Astrocoeniina</taxon>
        <taxon>Pocilloporidae</taxon>
        <taxon>Pocillopora</taxon>
    </lineage>
</organism>
<feature type="transmembrane region" description="Helical" evidence="11">
    <location>
        <begin position="829"/>
        <end position="850"/>
    </location>
</feature>
<feature type="domain" description="G-protein coupled receptors family 1 profile" evidence="12">
    <location>
        <begin position="729"/>
        <end position="986"/>
    </location>
</feature>
<feature type="transmembrane region" description="Helical" evidence="11">
    <location>
        <begin position="722"/>
        <end position="743"/>
    </location>
</feature>
<evidence type="ECO:0000256" key="8">
    <source>
        <dbReference type="ARBA" id="ARBA00023170"/>
    </source>
</evidence>
<evidence type="ECO:0000259" key="12">
    <source>
        <dbReference type="PROSITE" id="PS50262"/>
    </source>
</evidence>
<feature type="domain" description="G-protein coupled receptors family 1 profile" evidence="12">
    <location>
        <begin position="37"/>
        <end position="282"/>
    </location>
</feature>
<keyword evidence="7" id="KW-1015">Disulfide bond</keyword>
<feature type="transmembrane region" description="Helical" evidence="11">
    <location>
        <begin position="750"/>
        <end position="767"/>
    </location>
</feature>
<dbReference type="PROSITE" id="PS50262">
    <property type="entry name" value="G_PROTEIN_RECEP_F1_2"/>
    <property type="match status" value="3"/>
</dbReference>
<feature type="transmembrane region" description="Helical" evidence="11">
    <location>
        <begin position="966"/>
        <end position="989"/>
    </location>
</feature>
<evidence type="ECO:0000313" key="14">
    <source>
        <dbReference type="Proteomes" id="UP001159428"/>
    </source>
</evidence>
<feature type="transmembrane region" description="Helical" evidence="11">
    <location>
        <begin position="699"/>
        <end position="716"/>
    </location>
</feature>
<keyword evidence="4 11" id="KW-1133">Transmembrane helix</keyword>
<feature type="transmembrane region" description="Helical" evidence="11">
    <location>
        <begin position="21"/>
        <end position="46"/>
    </location>
</feature>
<dbReference type="InterPro" id="IPR000276">
    <property type="entry name" value="GPCR_Rhodpsn"/>
</dbReference>
<evidence type="ECO:0000256" key="7">
    <source>
        <dbReference type="ARBA" id="ARBA00023157"/>
    </source>
</evidence>
<feature type="transmembrane region" description="Helical" evidence="11">
    <location>
        <begin position="787"/>
        <end position="808"/>
    </location>
</feature>
<evidence type="ECO:0000256" key="4">
    <source>
        <dbReference type="ARBA" id="ARBA00022989"/>
    </source>
</evidence>
<dbReference type="GO" id="GO:0004930">
    <property type="term" value="F:G protein-coupled receptor activity"/>
    <property type="evidence" value="ECO:0007669"/>
    <property type="project" value="UniProtKB-KW"/>
</dbReference>
<comment type="subcellular location">
    <subcellularLocation>
        <location evidence="1">Cell membrane</location>
        <topology evidence="1">Multi-pass membrane protein</topology>
    </subcellularLocation>
</comment>
<evidence type="ECO:0000256" key="2">
    <source>
        <dbReference type="ARBA" id="ARBA00022475"/>
    </source>
</evidence>
<keyword evidence="5 10" id="KW-0297">G-protein coupled receptor</keyword>
<feature type="transmembrane region" description="Helical" evidence="11">
    <location>
        <begin position="58"/>
        <end position="81"/>
    </location>
</feature>
<comment type="caution">
    <text evidence="13">The sequence shown here is derived from an EMBL/GenBank/DDBJ whole genome shotgun (WGS) entry which is preliminary data.</text>
</comment>
<dbReference type="PANTHER" id="PTHR24248:SF125">
    <property type="entry name" value="DOPAMINE D2-LIKE RECEPTOR"/>
    <property type="match status" value="1"/>
</dbReference>
<evidence type="ECO:0000256" key="1">
    <source>
        <dbReference type="ARBA" id="ARBA00004651"/>
    </source>
</evidence>
<dbReference type="Proteomes" id="UP001159428">
    <property type="component" value="Unassembled WGS sequence"/>
</dbReference>
<accession>A0AAU9W9I9</accession>
<name>A0AAU9W9I9_9CNID</name>
<dbReference type="GO" id="GO:0005886">
    <property type="term" value="C:plasma membrane"/>
    <property type="evidence" value="ECO:0007669"/>
    <property type="project" value="UniProtKB-SubCell"/>
</dbReference>
<feature type="transmembrane region" description="Helical" evidence="11">
    <location>
        <begin position="223"/>
        <end position="246"/>
    </location>
</feature>
<feature type="transmembrane region" description="Helical" evidence="11">
    <location>
        <begin position="171"/>
        <end position="191"/>
    </location>
</feature>
<comment type="similarity">
    <text evidence="10">Belongs to the G-protein coupled receptor 1 family.</text>
</comment>
<dbReference type="CDD" id="cd00637">
    <property type="entry name" value="7tm_classA_rhodopsin-like"/>
    <property type="match status" value="1"/>
</dbReference>
<dbReference type="AlphaFoldDB" id="A0AAU9W9I9"/>
<keyword evidence="2" id="KW-1003">Cell membrane</keyword>
<keyword evidence="8 10" id="KW-0675">Receptor</keyword>
<feature type="transmembrane region" description="Helical" evidence="11">
    <location>
        <begin position="930"/>
        <end position="946"/>
    </location>
</feature>
<dbReference type="EMBL" id="CALNXJ010000010">
    <property type="protein sequence ID" value="CAH3106742.1"/>
    <property type="molecule type" value="Genomic_DNA"/>
</dbReference>
<evidence type="ECO:0000256" key="5">
    <source>
        <dbReference type="ARBA" id="ARBA00023040"/>
    </source>
</evidence>
<evidence type="ECO:0000256" key="11">
    <source>
        <dbReference type="SAM" id="Phobius"/>
    </source>
</evidence>
<evidence type="ECO:0000256" key="6">
    <source>
        <dbReference type="ARBA" id="ARBA00023136"/>
    </source>
</evidence>
<feature type="transmembrane region" description="Helical" evidence="11">
    <location>
        <begin position="659"/>
        <end position="678"/>
    </location>
</feature>
<dbReference type="SUPFAM" id="SSF81321">
    <property type="entry name" value="Family A G protein-coupled receptor-like"/>
    <property type="match status" value="3"/>
</dbReference>
<dbReference type="PROSITE" id="PS00237">
    <property type="entry name" value="G_PROTEIN_RECEP_F1_1"/>
    <property type="match status" value="2"/>
</dbReference>
<gene>
    <name evidence="13" type="ORF">PMEA_00001674</name>
</gene>
<dbReference type="InterPro" id="IPR017452">
    <property type="entry name" value="GPCR_Rhodpsn_7TM"/>
</dbReference>
<keyword evidence="3 10" id="KW-0812">Transmembrane</keyword>
<evidence type="ECO:0000256" key="10">
    <source>
        <dbReference type="RuleBase" id="RU000688"/>
    </source>
</evidence>
<evidence type="ECO:0000313" key="13">
    <source>
        <dbReference type="EMBL" id="CAH3106742.1"/>
    </source>
</evidence>
<dbReference type="PANTHER" id="PTHR24248">
    <property type="entry name" value="ADRENERGIC RECEPTOR-RELATED G-PROTEIN COUPLED RECEPTOR"/>
    <property type="match status" value="1"/>
</dbReference>
<feature type="domain" description="G-protein coupled receptors family 1 profile" evidence="12">
    <location>
        <begin position="562"/>
        <end position="678"/>
    </location>
</feature>
<keyword evidence="6 11" id="KW-0472">Membrane</keyword>
<keyword evidence="9 10" id="KW-0807">Transducer</keyword>
<feature type="transmembrane region" description="Helical" evidence="11">
    <location>
        <begin position="266"/>
        <end position="285"/>
    </location>
</feature>
<protein>
    <recommendedName>
        <fullName evidence="12">G-protein coupled receptors family 1 profile domain-containing protein</fullName>
    </recommendedName>
</protein>
<feature type="transmembrane region" description="Helical" evidence="11">
    <location>
        <begin position="454"/>
        <end position="476"/>
    </location>
</feature>
<sequence length="1005" mass="114728">MENRTLGPTKSIPPCSKNLELVFWVLNGTASVIILSGNFITILVLVTNRRLLQNYVNIFLVSLAVADLMMAVFVISGYAVFCNGCNWVLAGIKDVAYGSTVFNLAAISFDRFLAVLWPLHYYNYMTKRSVSLILTGVWVFSIFLASLRHAWLHTKPEKEAQKVDKIYNSTLMFAFALMPVVVISGMNVKVIQEIRRQNRLQRGRIHVRQTETGERNRLKRMTAVTGTISCVLIVYRFLISWLPLAFVNFSFVCGRPDLVSGKLEKTAWFFIFVQSSANPFIYSFLRSDFRQASRSLICCQLKLTQSFPFPIISFPFLHKLQCFKRMRPVLRKGVTAHLQNYDNCLGVFDIANQLLTCHSSYAPLCQDDYMQFFLFVVCYFGCTPPGTHLLLQFLHAISRIQASASLMSIRFISARRRVFTGLYKSSLFENFVQSIKQTGPFYFEPHSYRILRMYSLPVVEVFAIFSMLFAACVRYLDDSRFASELTMKTATKMTNFTPLQIQIHIEWTYSFVSYDNTPDKIEFKRTMSKRIYIDMEHATCSESIETLFFILFGVLGVIILTGNIFACVVFLTTAKLRGSNMNILLVSLATWDILMSVFVVPFYAVFCGLGCEKALKSYCWLMRGAKDCVKIGTTLNLYAITYDRYVAVLQPLRYKSKVTSTRIIGMLTVVWLLPLLLAGIRNSWQHSFDKREVRFANKIYDSVIVLGLVVFLKIFWVVNGVLALIIFAGNTLTCVIFLSTAIFRQQIMNIFLVSLAVSDILMAIMVVPGYTAFCAGCKYLSTDTCWILAQTKDIVFSSSFFSLLAITYDRYLAVLRPLQYSSKMTRTKVTCMVIAIWVIPALVATARNIWWQTQEEEKAKVINQVYNVILVFLLVVLPAIIMTVVNSMIIRAIRTQRRKTIPMRDSLSSSTVQEFSCEETRAASVRKRKGTSACAAVVLVFVLSWVPRSIYNFAFVVGRADLVTPLLVKLSMFFLLLQSCVNPFIYSFYRTDFRQAAKRLFKFCH</sequence>
<feature type="transmembrane region" description="Helical" evidence="11">
    <location>
        <begin position="101"/>
        <end position="119"/>
    </location>
</feature>
<keyword evidence="14" id="KW-1185">Reference proteome</keyword>
<reference evidence="13 14" key="1">
    <citation type="submission" date="2022-05" db="EMBL/GenBank/DDBJ databases">
        <authorList>
            <consortium name="Genoscope - CEA"/>
            <person name="William W."/>
        </authorList>
    </citation>
    <scope>NUCLEOTIDE SEQUENCE [LARGE SCALE GENOMIC DNA]</scope>
</reference>
<feature type="transmembrane region" description="Helical" evidence="11">
    <location>
        <begin position="865"/>
        <end position="889"/>
    </location>
</feature>